<sequence length="225" mass="25968">MKMEKINENTIRVLVEDEDLSKRGITVLDLLGNRTQIEDFFYSILREVDTEHEFENNEAVTFQVLPNRDGLELFISRGKPEDVQNPKEINISDLSEEDDLGSFIKDRLSELEDADGELQNSIKGTGYQKAAQTRMFEFGDFEDFIQLAKIFRPTSTQSNLFKLQDKYFLELIFDKDNTTKETIENDIAVALEYAQVVPSTGSFMEERGKKIMSDDALSEARKYFK</sequence>
<evidence type="ECO:0000313" key="3">
    <source>
        <dbReference type="EMBL" id="MCZ2491819.1"/>
    </source>
</evidence>
<dbReference type="PANTHER" id="PTHR39161:SF1">
    <property type="entry name" value="ADAPTER PROTEIN MECA 1"/>
    <property type="match status" value="1"/>
</dbReference>
<dbReference type="Pfam" id="PF05389">
    <property type="entry name" value="MecA"/>
    <property type="match status" value="1"/>
</dbReference>
<comment type="caution">
    <text evidence="3">The sequence shown here is derived from an EMBL/GenBank/DDBJ whole genome shotgun (WGS) entry which is preliminary data.</text>
</comment>
<comment type="subunit">
    <text evidence="2">Homodimer.</text>
</comment>
<comment type="similarity">
    <text evidence="1 2">Belongs to the MecA family.</text>
</comment>
<dbReference type="Gene3D" id="3.30.70.1950">
    <property type="match status" value="1"/>
</dbReference>
<dbReference type="PIRSF" id="PIRSF029008">
    <property type="entry name" value="MecA"/>
    <property type="match status" value="1"/>
</dbReference>
<comment type="function">
    <text evidence="2">Enables the recognition and targeting of unfolded and aggregated proteins to the ClpC protease or to other proteins involved in proteolysis.</text>
</comment>
<dbReference type="InterPro" id="IPR038471">
    <property type="entry name" value="MecA_C_sf"/>
</dbReference>
<protein>
    <recommendedName>
        <fullName evidence="2">Adapter protein MecA</fullName>
    </recommendedName>
</protein>
<dbReference type="Proteomes" id="UP001081467">
    <property type="component" value="Unassembled WGS sequence"/>
</dbReference>
<organism evidence="3 4">
    <name type="scientific">Dellaglioa carnosa</name>
    <dbReference type="NCBI Taxonomy" id="2995136"/>
    <lineage>
        <taxon>Bacteria</taxon>
        <taxon>Bacillati</taxon>
        <taxon>Bacillota</taxon>
        <taxon>Bacilli</taxon>
        <taxon>Lactobacillales</taxon>
        <taxon>Lactobacillaceae</taxon>
        <taxon>Dellaglioa</taxon>
    </lineage>
</organism>
<dbReference type="HAMAP" id="MF_01124">
    <property type="entry name" value="MecA"/>
    <property type="match status" value="1"/>
</dbReference>
<accession>A0ABT4JN89</accession>
<comment type="domain">
    <text evidence="2">The N-terminal domain probably binds unfolded/aggregated proteins; the C-terminal domain interacts with ClpC.</text>
</comment>
<dbReference type="InterPro" id="IPR008681">
    <property type="entry name" value="Neg-reg_MecA"/>
</dbReference>
<evidence type="ECO:0000256" key="2">
    <source>
        <dbReference type="HAMAP-Rule" id="MF_01124"/>
    </source>
</evidence>
<evidence type="ECO:0000313" key="4">
    <source>
        <dbReference type="Proteomes" id="UP001081467"/>
    </source>
</evidence>
<dbReference type="EMBL" id="JANXLI010000006">
    <property type="protein sequence ID" value="MCZ2491819.1"/>
    <property type="molecule type" value="Genomic_DNA"/>
</dbReference>
<reference evidence="3" key="1">
    <citation type="submission" date="2022-09" db="EMBL/GenBank/DDBJ databases">
        <title>Diversity of Dellaglioa algida.</title>
        <authorList>
            <person name="Matthias E."/>
            <person name="Werum V."/>
        </authorList>
    </citation>
    <scope>NUCLEOTIDE SEQUENCE</scope>
    <source>
        <strain evidence="3">TMW 2.2523</strain>
    </source>
</reference>
<name>A0ABT4JN89_9LACO</name>
<proteinExistence type="inferred from homology"/>
<dbReference type="RefSeq" id="WP_146342947.1">
    <property type="nucleotide sequence ID" value="NZ_JANXKW010000006.1"/>
</dbReference>
<evidence type="ECO:0000256" key="1">
    <source>
        <dbReference type="ARBA" id="ARBA00005397"/>
    </source>
</evidence>
<dbReference type="PANTHER" id="PTHR39161">
    <property type="entry name" value="ADAPTER PROTEIN MECA"/>
    <property type="match status" value="1"/>
</dbReference>
<keyword evidence="4" id="KW-1185">Reference proteome</keyword>
<gene>
    <name evidence="2" type="primary">mecA</name>
    <name evidence="3" type="ORF">N0K80_06595</name>
</gene>